<sequence length="261" mass="28223">MHAFTPVPTTLEAALALIAQQRAELDRLHVAHEAWMRAVAHDLRAPLRHVVSFAPLLKESVEELAAAAPQAGYAAEDAREFAATMEQSARKMSAMLDGLAHISRTARTALHLEVLNWSALVQAAVQPLQAQHPQVQWVLPAQPVWVMADADSLRSAMQALLDNAVKFSATQPQPQVCVDAQPLAAGGWRLTVQDNGVGFDASRAQGLGELFQRMHREGEFAGVGCGLALVHTVAQRHGARWEVQSQVQAGCTVHLDWPAAV</sequence>
<keyword evidence="7" id="KW-0547">Nucleotide-binding</keyword>
<evidence type="ECO:0000256" key="2">
    <source>
        <dbReference type="ARBA" id="ARBA00012438"/>
    </source>
</evidence>
<keyword evidence="8" id="KW-1185">Reference proteome</keyword>
<evidence type="ECO:0000256" key="3">
    <source>
        <dbReference type="ARBA" id="ARBA00022553"/>
    </source>
</evidence>
<evidence type="ECO:0000256" key="4">
    <source>
        <dbReference type="ARBA" id="ARBA00022679"/>
    </source>
</evidence>
<dbReference type="InterPro" id="IPR005467">
    <property type="entry name" value="His_kinase_dom"/>
</dbReference>
<evidence type="ECO:0000256" key="5">
    <source>
        <dbReference type="ARBA" id="ARBA00022777"/>
    </source>
</evidence>
<dbReference type="InterPro" id="IPR004358">
    <property type="entry name" value="Sig_transdc_His_kin-like_C"/>
</dbReference>
<feature type="domain" description="Histidine kinase" evidence="6">
    <location>
        <begin position="38"/>
        <end position="261"/>
    </location>
</feature>
<organism evidence="7 8">
    <name type="scientific">Comamonas jiangduensis</name>
    <dbReference type="NCBI Taxonomy" id="1194168"/>
    <lineage>
        <taxon>Bacteria</taxon>
        <taxon>Pseudomonadati</taxon>
        <taxon>Pseudomonadota</taxon>
        <taxon>Betaproteobacteria</taxon>
        <taxon>Burkholderiales</taxon>
        <taxon>Comamonadaceae</taxon>
        <taxon>Comamonas</taxon>
    </lineage>
</organism>
<keyword evidence="4" id="KW-0808">Transferase</keyword>
<protein>
    <recommendedName>
        <fullName evidence="2">histidine kinase</fullName>
        <ecNumber evidence="2">2.7.13.3</ecNumber>
    </recommendedName>
</protein>
<comment type="caution">
    <text evidence="7">The sequence shown here is derived from an EMBL/GenBank/DDBJ whole genome shotgun (WGS) entry which is preliminary data.</text>
</comment>
<name>A0ABV4I940_9BURK</name>
<dbReference type="SUPFAM" id="SSF55874">
    <property type="entry name" value="ATPase domain of HSP90 chaperone/DNA topoisomerase II/histidine kinase"/>
    <property type="match status" value="1"/>
</dbReference>
<dbReference type="Proteomes" id="UP001567350">
    <property type="component" value="Unassembled WGS sequence"/>
</dbReference>
<dbReference type="Gene3D" id="1.10.287.130">
    <property type="match status" value="1"/>
</dbReference>
<keyword evidence="3" id="KW-0597">Phosphoprotein</keyword>
<keyword evidence="5" id="KW-0418">Kinase</keyword>
<dbReference type="CDD" id="cd00082">
    <property type="entry name" value="HisKA"/>
    <property type="match status" value="1"/>
</dbReference>
<dbReference type="EC" id="2.7.13.3" evidence="2"/>
<dbReference type="PANTHER" id="PTHR42878:SF15">
    <property type="entry name" value="BACTERIOPHYTOCHROME"/>
    <property type="match status" value="1"/>
</dbReference>
<dbReference type="PROSITE" id="PS50109">
    <property type="entry name" value="HIS_KIN"/>
    <property type="match status" value="1"/>
</dbReference>
<dbReference type="SUPFAM" id="SSF47384">
    <property type="entry name" value="Homodimeric domain of signal transducing histidine kinase"/>
    <property type="match status" value="1"/>
</dbReference>
<proteinExistence type="predicted"/>
<comment type="catalytic activity">
    <reaction evidence="1">
        <text>ATP + protein L-histidine = ADP + protein N-phospho-L-histidine.</text>
        <dbReference type="EC" id="2.7.13.3"/>
    </reaction>
</comment>
<dbReference type="InterPro" id="IPR050351">
    <property type="entry name" value="BphY/WalK/GraS-like"/>
</dbReference>
<evidence type="ECO:0000313" key="8">
    <source>
        <dbReference type="Proteomes" id="UP001567350"/>
    </source>
</evidence>
<dbReference type="InterPro" id="IPR003594">
    <property type="entry name" value="HATPase_dom"/>
</dbReference>
<dbReference type="InterPro" id="IPR003661">
    <property type="entry name" value="HisK_dim/P_dom"/>
</dbReference>
<dbReference type="InterPro" id="IPR036097">
    <property type="entry name" value="HisK_dim/P_sf"/>
</dbReference>
<dbReference type="Pfam" id="PF02518">
    <property type="entry name" value="HATPase_c"/>
    <property type="match status" value="1"/>
</dbReference>
<dbReference type="SMART" id="SM00387">
    <property type="entry name" value="HATPase_c"/>
    <property type="match status" value="1"/>
</dbReference>
<dbReference type="RefSeq" id="WP_313603217.1">
    <property type="nucleotide sequence ID" value="NZ_DAMCKS010000004.1"/>
</dbReference>
<dbReference type="EMBL" id="JBGJLR010000002">
    <property type="protein sequence ID" value="MEZ2738377.1"/>
    <property type="molecule type" value="Genomic_DNA"/>
</dbReference>
<dbReference type="PRINTS" id="PR00344">
    <property type="entry name" value="BCTRLSENSOR"/>
</dbReference>
<evidence type="ECO:0000259" key="6">
    <source>
        <dbReference type="PROSITE" id="PS50109"/>
    </source>
</evidence>
<evidence type="ECO:0000313" key="7">
    <source>
        <dbReference type="EMBL" id="MEZ2738377.1"/>
    </source>
</evidence>
<reference evidence="7 8" key="1">
    <citation type="submission" date="2024-08" db="EMBL/GenBank/DDBJ databases">
        <authorList>
            <person name="Feng Z."/>
            <person name="Ronholm J."/>
        </authorList>
    </citation>
    <scope>NUCLEOTIDE SEQUENCE [LARGE SCALE GENOMIC DNA]</scope>
    <source>
        <strain evidence="7 8">4-AB0-8</strain>
    </source>
</reference>
<gene>
    <name evidence="7" type="ORF">ACBP88_02710</name>
</gene>
<evidence type="ECO:0000256" key="1">
    <source>
        <dbReference type="ARBA" id="ARBA00000085"/>
    </source>
</evidence>
<keyword evidence="7" id="KW-0067">ATP-binding</keyword>
<dbReference type="PANTHER" id="PTHR42878">
    <property type="entry name" value="TWO-COMPONENT HISTIDINE KINASE"/>
    <property type="match status" value="1"/>
</dbReference>
<accession>A0ABV4I940</accession>
<dbReference type="Gene3D" id="3.30.565.10">
    <property type="entry name" value="Histidine kinase-like ATPase, C-terminal domain"/>
    <property type="match status" value="1"/>
</dbReference>
<dbReference type="InterPro" id="IPR036890">
    <property type="entry name" value="HATPase_C_sf"/>
</dbReference>
<dbReference type="GO" id="GO:0005524">
    <property type="term" value="F:ATP binding"/>
    <property type="evidence" value="ECO:0007669"/>
    <property type="project" value="UniProtKB-KW"/>
</dbReference>